<sequence>MDDKCIFENILQLTKGSADLYLHATIESPTENINTTFHDLLHETLKIQHEVYKKMEAKGWYPAEQVEAQKIQQVKQKNSAQ</sequence>
<name>A0A6N3EVP9_9CLOT</name>
<dbReference type="RefSeq" id="WP_156626855.1">
    <property type="nucleotide sequence ID" value="NZ_CACRTO010000021.1"/>
</dbReference>
<accession>A0A6N3EVP9</accession>
<dbReference type="EMBL" id="CACRTO010000021">
    <property type="protein sequence ID" value="VYU43459.1"/>
    <property type="molecule type" value="Genomic_DNA"/>
</dbReference>
<organism evidence="1">
    <name type="scientific">Clostridium tertium</name>
    <dbReference type="NCBI Taxonomy" id="1559"/>
    <lineage>
        <taxon>Bacteria</taxon>
        <taxon>Bacillati</taxon>
        <taxon>Bacillota</taxon>
        <taxon>Clostridia</taxon>
        <taxon>Eubacteriales</taxon>
        <taxon>Clostridiaceae</taxon>
        <taxon>Clostridium</taxon>
    </lineage>
</organism>
<dbReference type="Pfam" id="PF07875">
    <property type="entry name" value="Coat_F"/>
    <property type="match status" value="1"/>
</dbReference>
<dbReference type="InterPro" id="IPR012851">
    <property type="entry name" value="Spore_coat_CotF-like"/>
</dbReference>
<dbReference type="InterPro" id="IPR012347">
    <property type="entry name" value="Ferritin-like"/>
</dbReference>
<gene>
    <name evidence="1" type="ORF">CTLFYP3_02423</name>
</gene>
<dbReference type="AlphaFoldDB" id="A0A6N3EVP9"/>
<proteinExistence type="predicted"/>
<reference evidence="1" key="1">
    <citation type="submission" date="2019-11" db="EMBL/GenBank/DDBJ databases">
        <authorList>
            <person name="Feng L."/>
        </authorList>
    </citation>
    <scope>NUCLEOTIDE SEQUENCE</scope>
    <source>
        <strain evidence="1">CTertiumLFYP3</strain>
    </source>
</reference>
<protein>
    <submittedName>
        <fullName evidence="1">Coat F domain protein</fullName>
    </submittedName>
</protein>
<dbReference type="Gene3D" id="1.20.1260.10">
    <property type="match status" value="1"/>
</dbReference>
<evidence type="ECO:0000313" key="1">
    <source>
        <dbReference type="EMBL" id="VYU43459.1"/>
    </source>
</evidence>